<dbReference type="InterPro" id="IPR029047">
    <property type="entry name" value="HSP70_peptide-bd_sf"/>
</dbReference>
<comment type="caution">
    <text evidence="2">The sequence shown here is derived from an EMBL/GenBank/DDBJ whole genome shotgun (WGS) entry which is preliminary data.</text>
</comment>
<proteinExistence type="predicted"/>
<evidence type="ECO:0000313" key="3">
    <source>
        <dbReference type="Proteomes" id="UP000521872"/>
    </source>
</evidence>
<organism evidence="2 3">
    <name type="scientific">Agrocybe pediades</name>
    <dbReference type="NCBI Taxonomy" id="84607"/>
    <lineage>
        <taxon>Eukaryota</taxon>
        <taxon>Fungi</taxon>
        <taxon>Dikarya</taxon>
        <taxon>Basidiomycota</taxon>
        <taxon>Agaricomycotina</taxon>
        <taxon>Agaricomycetes</taxon>
        <taxon>Agaricomycetidae</taxon>
        <taxon>Agaricales</taxon>
        <taxon>Agaricineae</taxon>
        <taxon>Strophariaceae</taxon>
        <taxon>Agrocybe</taxon>
    </lineage>
</organism>
<name>A0A8H4VJE7_9AGAR</name>
<reference evidence="2 3" key="1">
    <citation type="submission" date="2019-12" db="EMBL/GenBank/DDBJ databases">
        <authorList>
            <person name="Floudas D."/>
            <person name="Bentzer J."/>
            <person name="Ahren D."/>
            <person name="Johansson T."/>
            <person name="Persson P."/>
            <person name="Tunlid A."/>
        </authorList>
    </citation>
    <scope>NUCLEOTIDE SEQUENCE [LARGE SCALE GENOMIC DNA]</scope>
    <source>
        <strain evidence="2 3">CBS 102.39</strain>
    </source>
</reference>
<gene>
    <name evidence="2" type="ORF">D9613_010293</name>
</gene>
<accession>A0A8H4VJE7</accession>
<keyword evidence="3" id="KW-1185">Reference proteome</keyword>
<dbReference type="AlphaFoldDB" id="A0A8H4VJE7"/>
<dbReference type="Proteomes" id="UP000521872">
    <property type="component" value="Unassembled WGS sequence"/>
</dbReference>
<evidence type="ECO:0000256" key="1">
    <source>
        <dbReference type="SAM" id="MobiDB-lite"/>
    </source>
</evidence>
<dbReference type="EMBL" id="JAACJL010000059">
    <property type="protein sequence ID" value="KAF4610065.1"/>
    <property type="molecule type" value="Genomic_DNA"/>
</dbReference>
<feature type="region of interest" description="Disordered" evidence="1">
    <location>
        <begin position="400"/>
        <end position="422"/>
    </location>
</feature>
<protein>
    <submittedName>
        <fullName evidence="2">Uncharacterized protein</fullName>
    </submittedName>
</protein>
<dbReference type="SUPFAM" id="SSF100920">
    <property type="entry name" value="Heat shock protein 70kD (HSP70), peptide-binding domain"/>
    <property type="match status" value="1"/>
</dbReference>
<evidence type="ECO:0000313" key="2">
    <source>
        <dbReference type="EMBL" id="KAF4610065.1"/>
    </source>
</evidence>
<sequence length="422" mass="45946">MSLLPSNTTYPLQVISLPMAFAGIAISPAGDEYHVSVSLVSSSDGSVIGTGSSSVPTPISSLSKTIESLFSEIGKVKVEKYIFTLSPSLAAYRVYDVEKATKGLVETIGVSPRPTSLFGESYAVGHLVKDSSEDLLFMDFVSPTEFSASFIQGTDKEGRRDWTLWHQAKVSLDDASVSPASSRKSNNLHILIQAISRRRSKEPIHKVIVNNLPSEFGAASDIESTISSEYPDVPTTKITTNIVAEAAALTVYAEHTQPPKRRRILGPYGMLLPVSIASASGSIIELVPATYRIPCNETITVTNSKDNQESATIRFLLGNLLVADENIEREVVTFNGLKPLPKGQARITVHFEVSSWEGWRKTAKVTISQEGGPSKSYIFPRLLNGAELPDDYDDVYEVKNKKDDSDEDAHRNPEAVLGELPE</sequence>
<feature type="compositionally biased region" description="Basic and acidic residues" evidence="1">
    <location>
        <begin position="400"/>
        <end position="413"/>
    </location>
</feature>
<dbReference type="Gene3D" id="2.60.34.10">
    <property type="entry name" value="Substrate Binding Domain Of DNAk, Chain A, domain 1"/>
    <property type="match status" value="1"/>
</dbReference>